<accession>A0A401U2C9</accession>
<evidence type="ECO:0000313" key="1">
    <source>
        <dbReference type="EMBL" id="GCC49048.1"/>
    </source>
</evidence>
<comment type="caution">
    <text evidence="1">The sequence shown here is derived from an EMBL/GenBank/DDBJ whole genome shotgun (WGS) entry which is preliminary data.</text>
</comment>
<feature type="non-terminal residue" evidence="1">
    <location>
        <position position="1"/>
    </location>
</feature>
<organism evidence="1 2">
    <name type="scientific">Chiloscyllium punctatum</name>
    <name type="common">Brownbanded bambooshark</name>
    <name type="synonym">Hemiscyllium punctatum</name>
    <dbReference type="NCBI Taxonomy" id="137246"/>
    <lineage>
        <taxon>Eukaryota</taxon>
        <taxon>Metazoa</taxon>
        <taxon>Chordata</taxon>
        <taxon>Craniata</taxon>
        <taxon>Vertebrata</taxon>
        <taxon>Chondrichthyes</taxon>
        <taxon>Elasmobranchii</taxon>
        <taxon>Galeomorphii</taxon>
        <taxon>Galeoidea</taxon>
        <taxon>Orectolobiformes</taxon>
        <taxon>Hemiscylliidae</taxon>
        <taxon>Chiloscyllium</taxon>
    </lineage>
</organism>
<reference evidence="1 2" key="1">
    <citation type="journal article" date="2018" name="Nat. Ecol. Evol.">
        <title>Shark genomes provide insights into elasmobranch evolution and the origin of vertebrates.</title>
        <authorList>
            <person name="Hara Y"/>
            <person name="Yamaguchi K"/>
            <person name="Onimaru K"/>
            <person name="Kadota M"/>
            <person name="Koyanagi M"/>
            <person name="Keeley SD"/>
            <person name="Tatsumi K"/>
            <person name="Tanaka K"/>
            <person name="Motone F"/>
            <person name="Kageyama Y"/>
            <person name="Nozu R"/>
            <person name="Adachi N"/>
            <person name="Nishimura O"/>
            <person name="Nakagawa R"/>
            <person name="Tanegashima C"/>
            <person name="Kiyatake I"/>
            <person name="Matsumoto R"/>
            <person name="Murakumo K"/>
            <person name="Nishida K"/>
            <person name="Terakita A"/>
            <person name="Kuratani S"/>
            <person name="Sato K"/>
            <person name="Hyodo S Kuraku.S."/>
        </authorList>
    </citation>
    <scope>NUCLEOTIDE SEQUENCE [LARGE SCALE GENOMIC DNA]</scope>
</reference>
<sequence>YLDQEIEEGAVDEQLLPRLRQALESGPGLIARLAEHGGDIGEEVDTAGAGLRRIDVVGDRRGIVDAGLHAEQQIELGSLGRQIRLERIIGKSTSECAAGRAAVADRRDAACRRVGRRERT</sequence>
<name>A0A401U2C9_CHIPU</name>
<dbReference type="EMBL" id="BEZZ01253437">
    <property type="protein sequence ID" value="GCC49048.1"/>
    <property type="molecule type" value="Genomic_DNA"/>
</dbReference>
<keyword evidence="2" id="KW-1185">Reference proteome</keyword>
<proteinExistence type="predicted"/>
<protein>
    <submittedName>
        <fullName evidence="1">Uncharacterized protein</fullName>
    </submittedName>
</protein>
<dbReference type="AlphaFoldDB" id="A0A401U2C9"/>
<evidence type="ECO:0000313" key="2">
    <source>
        <dbReference type="Proteomes" id="UP000287033"/>
    </source>
</evidence>
<dbReference type="Proteomes" id="UP000287033">
    <property type="component" value="Unassembled WGS sequence"/>
</dbReference>
<gene>
    <name evidence="1" type="ORF">chiPu_0033064</name>
</gene>